<feature type="transmembrane region" description="Helical" evidence="6">
    <location>
        <begin position="76"/>
        <end position="93"/>
    </location>
</feature>
<dbReference type="GO" id="GO:0022857">
    <property type="term" value="F:transmembrane transporter activity"/>
    <property type="evidence" value="ECO:0007669"/>
    <property type="project" value="InterPro"/>
</dbReference>
<comment type="subcellular location">
    <subcellularLocation>
        <location evidence="1">Membrane</location>
        <topology evidence="1">Multi-pass membrane protein</topology>
    </subcellularLocation>
</comment>
<dbReference type="Gene3D" id="1.20.1250.20">
    <property type="entry name" value="MFS general substrate transporter like domains"/>
    <property type="match status" value="3"/>
</dbReference>
<feature type="transmembrane region" description="Helical" evidence="6">
    <location>
        <begin position="15"/>
        <end position="35"/>
    </location>
</feature>
<dbReference type="GO" id="GO:0016020">
    <property type="term" value="C:membrane"/>
    <property type="evidence" value="ECO:0007669"/>
    <property type="project" value="UniProtKB-SubCell"/>
</dbReference>
<dbReference type="InterPro" id="IPR024989">
    <property type="entry name" value="MFS_assoc_dom"/>
</dbReference>
<feature type="transmembrane region" description="Helical" evidence="6">
    <location>
        <begin position="47"/>
        <end position="67"/>
    </location>
</feature>
<keyword evidence="4 6" id="KW-1133">Transmembrane helix</keyword>
<dbReference type="Pfam" id="PF12832">
    <property type="entry name" value="MFS_1_like"/>
    <property type="match status" value="1"/>
</dbReference>
<feature type="transmembrane region" description="Helical" evidence="6">
    <location>
        <begin position="339"/>
        <end position="360"/>
    </location>
</feature>
<dbReference type="InterPro" id="IPR020846">
    <property type="entry name" value="MFS_dom"/>
</dbReference>
<keyword evidence="5 6" id="KW-0472">Membrane</keyword>
<reference evidence="8" key="1">
    <citation type="journal article" date="2023" name="Mol. Biol. Evol.">
        <title>Third-Generation Sequencing Reveals the Adaptive Role of the Epigenome in Three Deep-Sea Polychaetes.</title>
        <authorList>
            <person name="Perez M."/>
            <person name="Aroh O."/>
            <person name="Sun Y."/>
            <person name="Lan Y."/>
            <person name="Juniper S.K."/>
            <person name="Young C.R."/>
            <person name="Angers B."/>
            <person name="Qian P.Y."/>
        </authorList>
    </citation>
    <scope>NUCLEOTIDE SEQUENCE</scope>
    <source>
        <strain evidence="8">P08H-3</strain>
    </source>
</reference>
<feature type="transmembrane region" description="Helical" evidence="6">
    <location>
        <begin position="269"/>
        <end position="298"/>
    </location>
</feature>
<dbReference type="InterPro" id="IPR051717">
    <property type="entry name" value="MFS_MFSD6"/>
</dbReference>
<evidence type="ECO:0000259" key="7">
    <source>
        <dbReference type="PROSITE" id="PS50850"/>
    </source>
</evidence>
<evidence type="ECO:0000313" key="8">
    <source>
        <dbReference type="EMBL" id="KAK2165146.1"/>
    </source>
</evidence>
<dbReference type="Proteomes" id="UP001208570">
    <property type="component" value="Unassembled WGS sequence"/>
</dbReference>
<feature type="transmembrane region" description="Helical" evidence="6">
    <location>
        <begin position="310"/>
        <end position="327"/>
    </location>
</feature>
<dbReference type="AlphaFoldDB" id="A0AAD9NEC6"/>
<feature type="domain" description="Major facilitator superfamily (MFS) profile" evidence="7">
    <location>
        <begin position="386"/>
        <end position="585"/>
    </location>
</feature>
<evidence type="ECO:0000256" key="3">
    <source>
        <dbReference type="ARBA" id="ARBA00022692"/>
    </source>
</evidence>
<evidence type="ECO:0000256" key="2">
    <source>
        <dbReference type="ARBA" id="ARBA00005241"/>
    </source>
</evidence>
<gene>
    <name evidence="8" type="ORF">LSH36_54g05033</name>
</gene>
<evidence type="ECO:0000256" key="1">
    <source>
        <dbReference type="ARBA" id="ARBA00004141"/>
    </source>
</evidence>
<proteinExistence type="inferred from homology"/>
<dbReference type="PANTHER" id="PTHR16172:SF41">
    <property type="entry name" value="MAJOR FACILITATOR SUPERFAMILY DOMAIN-CONTAINING PROTEIN 6-LIKE"/>
    <property type="match status" value="1"/>
</dbReference>
<protein>
    <recommendedName>
        <fullName evidence="7">Major facilitator superfamily (MFS) profile domain-containing protein</fullName>
    </recommendedName>
</protein>
<accession>A0AAD9NEC6</accession>
<sequence>MGYCHVNKNLLPVKFTYFFELAAVSSLLPYLSVYMRSIGLTYSELSIIYGSSPFITAILRTLIGMLADKLQKHKQFLITCCVFSGLFHGFLLLTPRTQNPLVYHSCNVSVKLICSESGSLLEYCATSTDNVYINGNHTILTNPLVNISSCTTTCSVSNGTVPLNCFSESNHILALSQCNGSQSELSTFRISQQQLKAADVITYNPQPNYFMYPVFNFTYNGKYYSDLRCTNFNIISSCHMMCDGFFTAKPSVDAQCSTSGEMARFGSTFWVFMTLFTIGQIFFAPIFSLVDALVYNYLGKEAGKWGQQRLWGTVGFATFALISGFVMDSFVDLEVSKKVYTFLFAFILFSVLSIVGGVIVQFYKISGKIISTTLLTNFGQFLKHCDVLVLLCNTFIFGLYTGIIETFLFVRLFEIGASKLLMGICMLINCLPEVLILMSAGYLIRRIGIFGNICIVYTAYCIRLFVYAFLTSPWYTLLVEPLHSITFGLMYATVSYEANTITPPGMHGTIQSLIGALYFGFGKGTGSILSGQVYQIFGPKATFLAFAISAVICLAVYLLTKVLCLKRTKKEDPADIVTNVNLVCI</sequence>
<dbReference type="InterPro" id="IPR036259">
    <property type="entry name" value="MFS_trans_sf"/>
</dbReference>
<keyword evidence="3 6" id="KW-0812">Transmembrane</keyword>
<organism evidence="8 9">
    <name type="scientific">Paralvinella palmiformis</name>
    <dbReference type="NCBI Taxonomy" id="53620"/>
    <lineage>
        <taxon>Eukaryota</taxon>
        <taxon>Metazoa</taxon>
        <taxon>Spiralia</taxon>
        <taxon>Lophotrochozoa</taxon>
        <taxon>Annelida</taxon>
        <taxon>Polychaeta</taxon>
        <taxon>Sedentaria</taxon>
        <taxon>Canalipalpata</taxon>
        <taxon>Terebellida</taxon>
        <taxon>Terebelliformia</taxon>
        <taxon>Alvinellidae</taxon>
        <taxon>Paralvinella</taxon>
    </lineage>
</organism>
<feature type="transmembrane region" description="Helical" evidence="6">
    <location>
        <begin position="381"/>
        <end position="400"/>
    </location>
</feature>
<comment type="similarity">
    <text evidence="2">Belongs to the major facilitator superfamily. MFSD6 family.</text>
</comment>
<dbReference type="SUPFAM" id="SSF103473">
    <property type="entry name" value="MFS general substrate transporter"/>
    <property type="match status" value="1"/>
</dbReference>
<feature type="transmembrane region" description="Helical" evidence="6">
    <location>
        <begin position="541"/>
        <end position="560"/>
    </location>
</feature>
<evidence type="ECO:0000256" key="6">
    <source>
        <dbReference type="SAM" id="Phobius"/>
    </source>
</evidence>
<evidence type="ECO:0000256" key="4">
    <source>
        <dbReference type="ARBA" id="ARBA00022989"/>
    </source>
</evidence>
<feature type="transmembrane region" description="Helical" evidence="6">
    <location>
        <begin position="420"/>
        <end position="442"/>
    </location>
</feature>
<keyword evidence="9" id="KW-1185">Reference proteome</keyword>
<feature type="transmembrane region" description="Helical" evidence="6">
    <location>
        <begin position="449"/>
        <end position="470"/>
    </location>
</feature>
<dbReference type="EMBL" id="JAODUP010000054">
    <property type="protein sequence ID" value="KAK2165146.1"/>
    <property type="molecule type" value="Genomic_DNA"/>
</dbReference>
<name>A0AAD9NEC6_9ANNE</name>
<evidence type="ECO:0000256" key="5">
    <source>
        <dbReference type="ARBA" id="ARBA00023136"/>
    </source>
</evidence>
<comment type="caution">
    <text evidence="8">The sequence shown here is derived from an EMBL/GenBank/DDBJ whole genome shotgun (WGS) entry which is preliminary data.</text>
</comment>
<dbReference type="PANTHER" id="PTHR16172">
    <property type="entry name" value="MAJOR FACILITATOR SUPERFAMILY DOMAIN-CONTAINING PROTEIN 6-LIKE"/>
    <property type="match status" value="1"/>
</dbReference>
<evidence type="ECO:0000313" key="9">
    <source>
        <dbReference type="Proteomes" id="UP001208570"/>
    </source>
</evidence>
<dbReference type="PROSITE" id="PS50850">
    <property type="entry name" value="MFS"/>
    <property type="match status" value="1"/>
</dbReference>